<dbReference type="CDD" id="cd11386">
    <property type="entry name" value="MCP_signal"/>
    <property type="match status" value="1"/>
</dbReference>
<feature type="transmembrane region" description="Helical" evidence="8">
    <location>
        <begin position="6"/>
        <end position="27"/>
    </location>
</feature>
<evidence type="ECO:0000256" key="7">
    <source>
        <dbReference type="PROSITE-ProRule" id="PRU00284"/>
    </source>
</evidence>
<comment type="subcellular location">
    <subcellularLocation>
        <location evidence="1">Membrane</location>
        <topology evidence="1">Multi-pass membrane protein</topology>
    </subcellularLocation>
</comment>
<evidence type="ECO:0000256" key="8">
    <source>
        <dbReference type="SAM" id="Phobius"/>
    </source>
</evidence>
<keyword evidence="12" id="KW-1185">Reference proteome</keyword>
<dbReference type="Pfam" id="PF00015">
    <property type="entry name" value="MCPsignal"/>
    <property type="match status" value="1"/>
</dbReference>
<dbReference type="InterPro" id="IPR003660">
    <property type="entry name" value="HAMP_dom"/>
</dbReference>
<dbReference type="PROSITE" id="PS50885">
    <property type="entry name" value="HAMP"/>
    <property type="match status" value="1"/>
</dbReference>
<dbReference type="FunFam" id="1.10.287.950:FF:000001">
    <property type="entry name" value="Methyl-accepting chemotaxis sensory transducer"/>
    <property type="match status" value="1"/>
</dbReference>
<keyword evidence="4 8" id="KW-0472">Membrane</keyword>
<dbReference type="STRING" id="1656094.BFC18_04125"/>
<dbReference type="PROSITE" id="PS50111">
    <property type="entry name" value="CHEMOTAXIS_TRANSDUC_2"/>
    <property type="match status" value="1"/>
</dbReference>
<gene>
    <name evidence="11" type="ORF">BFC18_04125</name>
</gene>
<feature type="domain" description="HAMP" evidence="10">
    <location>
        <begin position="158"/>
        <end position="212"/>
    </location>
</feature>
<accession>A0A1E7ZFI3</accession>
<dbReference type="Gene3D" id="1.10.287.950">
    <property type="entry name" value="Methyl-accepting chemotaxis protein"/>
    <property type="match status" value="1"/>
</dbReference>
<evidence type="ECO:0000313" key="12">
    <source>
        <dbReference type="Proteomes" id="UP000175691"/>
    </source>
</evidence>
<proteinExistence type="inferred from homology"/>
<dbReference type="GO" id="GO:0016020">
    <property type="term" value="C:membrane"/>
    <property type="evidence" value="ECO:0007669"/>
    <property type="project" value="UniProtKB-SubCell"/>
</dbReference>
<name>A0A1E7ZFI3_9ALTE</name>
<evidence type="ECO:0000256" key="5">
    <source>
        <dbReference type="ARBA" id="ARBA00023224"/>
    </source>
</evidence>
<dbReference type="PANTHER" id="PTHR32089:SF119">
    <property type="entry name" value="METHYL-ACCEPTING CHEMOTAXIS PROTEIN CTPL"/>
    <property type="match status" value="1"/>
</dbReference>
<evidence type="ECO:0008006" key="13">
    <source>
        <dbReference type="Google" id="ProtNLM"/>
    </source>
</evidence>
<feature type="transmembrane region" description="Helical" evidence="8">
    <location>
        <begin position="135"/>
        <end position="156"/>
    </location>
</feature>
<evidence type="ECO:0000256" key="3">
    <source>
        <dbReference type="ARBA" id="ARBA00022989"/>
    </source>
</evidence>
<keyword evidence="5 7" id="KW-0807">Transducer</keyword>
<keyword evidence="3 8" id="KW-1133">Transmembrane helix</keyword>
<comment type="caution">
    <text evidence="11">The sequence shown here is derived from an EMBL/GenBank/DDBJ whole genome shotgun (WGS) entry which is preliminary data.</text>
</comment>
<evidence type="ECO:0000256" key="1">
    <source>
        <dbReference type="ARBA" id="ARBA00004141"/>
    </source>
</evidence>
<evidence type="ECO:0000259" key="10">
    <source>
        <dbReference type="PROSITE" id="PS50885"/>
    </source>
</evidence>
<dbReference type="GO" id="GO:0006935">
    <property type="term" value="P:chemotaxis"/>
    <property type="evidence" value="ECO:0007669"/>
    <property type="project" value="UniProtKB-ARBA"/>
</dbReference>
<evidence type="ECO:0000256" key="4">
    <source>
        <dbReference type="ARBA" id="ARBA00023136"/>
    </source>
</evidence>
<reference evidence="11 12" key="1">
    <citation type="submission" date="2016-08" db="EMBL/GenBank/DDBJ databases">
        <authorList>
            <person name="Seilhamer J.J."/>
        </authorList>
    </citation>
    <scope>NUCLEOTIDE SEQUENCE [LARGE SCALE GENOMIC DNA]</scope>
    <source>
        <strain evidence="11 12">KCTC 42603</strain>
    </source>
</reference>
<dbReference type="SUPFAM" id="SSF58104">
    <property type="entry name" value="Methyl-accepting chemotaxis protein (MCP) signaling domain"/>
    <property type="match status" value="1"/>
</dbReference>
<dbReference type="PANTHER" id="PTHR32089">
    <property type="entry name" value="METHYL-ACCEPTING CHEMOTAXIS PROTEIN MCPB"/>
    <property type="match status" value="1"/>
</dbReference>
<evidence type="ECO:0000256" key="2">
    <source>
        <dbReference type="ARBA" id="ARBA00022692"/>
    </source>
</evidence>
<evidence type="ECO:0000313" key="11">
    <source>
        <dbReference type="EMBL" id="OFC72259.1"/>
    </source>
</evidence>
<comment type="similarity">
    <text evidence="6">Belongs to the methyl-accepting chemotaxis (MCP) protein family.</text>
</comment>
<organism evidence="11 12">
    <name type="scientific">Alteromonas confluentis</name>
    <dbReference type="NCBI Taxonomy" id="1656094"/>
    <lineage>
        <taxon>Bacteria</taxon>
        <taxon>Pseudomonadati</taxon>
        <taxon>Pseudomonadota</taxon>
        <taxon>Gammaproteobacteria</taxon>
        <taxon>Alteromonadales</taxon>
        <taxon>Alteromonadaceae</taxon>
        <taxon>Alteromonas/Salinimonas group</taxon>
        <taxon>Alteromonas</taxon>
    </lineage>
</organism>
<feature type="domain" description="Methyl-accepting transducer" evidence="9">
    <location>
        <begin position="217"/>
        <end position="453"/>
    </location>
</feature>
<dbReference type="AlphaFoldDB" id="A0A1E7ZFI3"/>
<dbReference type="CDD" id="cd06225">
    <property type="entry name" value="HAMP"/>
    <property type="match status" value="1"/>
</dbReference>
<evidence type="ECO:0000256" key="6">
    <source>
        <dbReference type="ARBA" id="ARBA00029447"/>
    </source>
</evidence>
<dbReference type="GO" id="GO:0007165">
    <property type="term" value="P:signal transduction"/>
    <property type="evidence" value="ECO:0007669"/>
    <property type="project" value="UniProtKB-KW"/>
</dbReference>
<protein>
    <recommendedName>
        <fullName evidence="13">Chemotaxis protein</fullName>
    </recommendedName>
</protein>
<dbReference type="Pfam" id="PF00672">
    <property type="entry name" value="HAMP"/>
    <property type="match status" value="1"/>
</dbReference>
<sequence>MILLAGVSAAVMVIAFIVAYMFTSMYFNHQRDEQIEDTTTMLAVVLQEPVFSYDQELTSNILTSFVKLPYVQTVKAYDHRGRAIGKASANAPVPSTDQVLNKKIDVIWNGQQKVGVLDITFRLDSNEGLLNATKAMFIILAIIILLTLQIVNWFVLGRYVIKPVNQVVEALRGIAKGDGDLTMRLKIKTEDEIGQLAQAFNQFIGNLQTLIAEIIQHTNDLKLCATGIHNSAGSNHSSTTTQKTETAQVAAALTELTKAIEEVASNASITSEKTNQCNELAINGNNIVQKTIGEIKHLGKEIGETSLEINALKNRSDQINTILVVIKGIAEQTNLLALNAAIEAARAGEMGRGFAVVADEVRALAQRTQASTAEIEEVIKELQSSSDNSSRMMETTRATLTDTIDESSAAIDALDKIITNVKTINDMNAQVANSAVEQNQVATRLNAKVEAINSLAGSVSENADKVGLLSEQLNDISGNIESKVRRFRV</sequence>
<keyword evidence="2 8" id="KW-0812">Transmembrane</keyword>
<dbReference type="Proteomes" id="UP000175691">
    <property type="component" value="Unassembled WGS sequence"/>
</dbReference>
<evidence type="ECO:0000259" key="9">
    <source>
        <dbReference type="PROSITE" id="PS50111"/>
    </source>
</evidence>
<dbReference type="EMBL" id="MDHN01000006">
    <property type="protein sequence ID" value="OFC72259.1"/>
    <property type="molecule type" value="Genomic_DNA"/>
</dbReference>
<dbReference type="SMART" id="SM00283">
    <property type="entry name" value="MA"/>
    <property type="match status" value="1"/>
</dbReference>
<dbReference type="SMART" id="SM00304">
    <property type="entry name" value="HAMP"/>
    <property type="match status" value="1"/>
</dbReference>
<dbReference type="InterPro" id="IPR004089">
    <property type="entry name" value="MCPsignal_dom"/>
</dbReference>